<dbReference type="SMART" id="SM00822">
    <property type="entry name" value="PKS_KR"/>
    <property type="match status" value="1"/>
</dbReference>
<dbReference type="InterPro" id="IPR057326">
    <property type="entry name" value="KR_dom"/>
</dbReference>
<evidence type="ECO:0000313" key="5">
    <source>
        <dbReference type="EMBL" id="MDT9591671.1"/>
    </source>
</evidence>
<dbReference type="PANTHER" id="PTHR45024">
    <property type="entry name" value="DEHYDROGENASES, SHORT CHAIN"/>
    <property type="match status" value="1"/>
</dbReference>
<evidence type="ECO:0000259" key="4">
    <source>
        <dbReference type="SMART" id="SM00822"/>
    </source>
</evidence>
<dbReference type="PANTHER" id="PTHR45024:SF2">
    <property type="entry name" value="SCP2 DOMAIN-CONTAINING PROTEIN"/>
    <property type="match status" value="1"/>
</dbReference>
<dbReference type="InterPro" id="IPR051687">
    <property type="entry name" value="Peroxisomal_Beta-Oxidation"/>
</dbReference>
<evidence type="ECO:0000256" key="1">
    <source>
        <dbReference type="ARBA" id="ARBA00006484"/>
    </source>
</evidence>
<gene>
    <name evidence="5" type="ORF">RDV89_01235</name>
</gene>
<dbReference type="RefSeq" id="WP_315730642.1">
    <property type="nucleotide sequence ID" value="NZ_JAVYII010000001.1"/>
</dbReference>
<dbReference type="SUPFAM" id="SSF51735">
    <property type="entry name" value="NAD(P)-binding Rossmann-fold domains"/>
    <property type="match status" value="1"/>
</dbReference>
<evidence type="ECO:0000256" key="3">
    <source>
        <dbReference type="RuleBase" id="RU000363"/>
    </source>
</evidence>
<keyword evidence="6" id="KW-1185">Reference proteome</keyword>
<dbReference type="PRINTS" id="PR00081">
    <property type="entry name" value="GDHRDH"/>
</dbReference>
<protein>
    <submittedName>
        <fullName evidence="5">SDR family NAD(P)-dependent oxidoreductase</fullName>
    </submittedName>
</protein>
<accession>A0ABU3PR62</accession>
<dbReference type="PRINTS" id="PR00080">
    <property type="entry name" value="SDRFAMILY"/>
</dbReference>
<proteinExistence type="inferred from homology"/>
<dbReference type="EMBL" id="JAVYII010000001">
    <property type="protein sequence ID" value="MDT9591671.1"/>
    <property type="molecule type" value="Genomic_DNA"/>
</dbReference>
<comment type="similarity">
    <text evidence="1 3">Belongs to the short-chain dehydrogenases/reductases (SDR) family.</text>
</comment>
<comment type="caution">
    <text evidence="5">The sequence shown here is derived from an EMBL/GenBank/DDBJ whole genome shotgun (WGS) entry which is preliminary data.</text>
</comment>
<dbReference type="Proteomes" id="UP001268542">
    <property type="component" value="Unassembled WGS sequence"/>
</dbReference>
<feature type="domain" description="Ketoreductase" evidence="4">
    <location>
        <begin position="7"/>
        <end position="202"/>
    </location>
</feature>
<organism evidence="5 6">
    <name type="scientific">Nocardioides imazamoxiresistens</name>
    <dbReference type="NCBI Taxonomy" id="3231893"/>
    <lineage>
        <taxon>Bacteria</taxon>
        <taxon>Bacillati</taxon>
        <taxon>Actinomycetota</taxon>
        <taxon>Actinomycetes</taxon>
        <taxon>Propionibacteriales</taxon>
        <taxon>Nocardioidaceae</taxon>
        <taxon>Nocardioides</taxon>
    </lineage>
</organism>
<evidence type="ECO:0000256" key="2">
    <source>
        <dbReference type="ARBA" id="ARBA00023002"/>
    </source>
</evidence>
<evidence type="ECO:0000313" key="6">
    <source>
        <dbReference type="Proteomes" id="UP001268542"/>
    </source>
</evidence>
<keyword evidence="2" id="KW-0560">Oxidoreductase</keyword>
<dbReference type="Gene3D" id="3.40.50.720">
    <property type="entry name" value="NAD(P)-binding Rossmann-like Domain"/>
    <property type="match status" value="1"/>
</dbReference>
<sequence>MGAVEGRVVVVTGAGRGLGRAHALLLAAEGARVVVNDLGASLDGSGAASSPAADVVEEIRSAGGEAVVDTSDVATTRGAADLVARAVDTWGRLDVVVNNAGILRDAPLSRLDADDFDAVLGVHLRGHYAVTRAAVDHWRPRAKAGEAVRGSVVNTVSASGTTHVLPGQAAYAAAKAGIAAFTLVSAAELGRIGVRVNAISPGARTRMTSSTPGSVGELMAQPVAAGELDVYDPAQASPLVVHLAAAGTDVTGRVFAVRGGLVEEVVGWAVRPDWDLTSEDDWTVAAVAAGFRREDTRDQQVS</sequence>
<name>A0ABU3PR62_9ACTN</name>
<reference evidence="5 6" key="1">
    <citation type="submission" date="2023-08" db="EMBL/GenBank/DDBJ databases">
        <title>Nocardioides seae sp. nov., a bacterium isolated from a soil.</title>
        <authorList>
            <person name="Wang X."/>
        </authorList>
    </citation>
    <scope>NUCLEOTIDE SEQUENCE [LARGE SCALE GENOMIC DNA]</scope>
    <source>
        <strain evidence="5 6">YZH12</strain>
    </source>
</reference>
<dbReference type="Pfam" id="PF00106">
    <property type="entry name" value="adh_short"/>
    <property type="match status" value="1"/>
</dbReference>
<dbReference type="InterPro" id="IPR036291">
    <property type="entry name" value="NAD(P)-bd_dom_sf"/>
</dbReference>
<dbReference type="InterPro" id="IPR002347">
    <property type="entry name" value="SDR_fam"/>
</dbReference>